<keyword evidence="8 13" id="KW-0297">G-protein coupled receptor</keyword>
<dbReference type="GeneTree" id="ENSGT00960000186612"/>
<dbReference type="PANTHER" id="PTHR24062">
    <property type="entry name" value="VOMERONASAL TYPE-1 RECEPTOR"/>
    <property type="match status" value="1"/>
</dbReference>
<dbReference type="eggNOG" id="KOG4219">
    <property type="taxonomic scope" value="Eukaryota"/>
</dbReference>
<comment type="function">
    <text evidence="1">Putative pheromone receptor.</text>
</comment>
<dbReference type="PROSITE" id="PS50262">
    <property type="entry name" value="G_PROTEIN_RECEP_F1_2"/>
    <property type="match status" value="1"/>
</dbReference>
<dbReference type="PRINTS" id="PR01534">
    <property type="entry name" value="VOMERONASL1R"/>
</dbReference>
<dbReference type="GO" id="GO:0005550">
    <property type="term" value="F:pheromone binding"/>
    <property type="evidence" value="ECO:0000318"/>
    <property type="project" value="GO_Central"/>
</dbReference>
<dbReference type="InterPro" id="IPR017452">
    <property type="entry name" value="GPCR_Rhodpsn_7TM"/>
</dbReference>
<evidence type="ECO:0000256" key="7">
    <source>
        <dbReference type="ARBA" id="ARBA00022989"/>
    </source>
</evidence>
<dbReference type="GO" id="GO:0005886">
    <property type="term" value="C:plasma membrane"/>
    <property type="evidence" value="ECO:0000318"/>
    <property type="project" value="GO_Central"/>
</dbReference>
<evidence type="ECO:0000256" key="10">
    <source>
        <dbReference type="ARBA" id="ARBA00023170"/>
    </source>
</evidence>
<evidence type="ECO:0000256" key="4">
    <source>
        <dbReference type="ARBA" id="ARBA00022475"/>
    </source>
</evidence>
<dbReference type="Ensembl" id="ENSOANT00000016711.2">
    <property type="protein sequence ID" value="ENSOANP00000016708.2"/>
    <property type="gene ID" value="ENSOANG00000010543.2"/>
</dbReference>
<evidence type="ECO:0000256" key="3">
    <source>
        <dbReference type="ARBA" id="ARBA00010663"/>
    </source>
</evidence>
<keyword evidence="5 13" id="KW-0589">Pheromone response</keyword>
<dbReference type="AlphaFoldDB" id="F6U798"/>
<dbReference type="GO" id="GO:0007606">
    <property type="term" value="P:sensory perception of chemical stimulus"/>
    <property type="evidence" value="ECO:0007669"/>
    <property type="project" value="UniProtKB-ARBA"/>
</dbReference>
<feature type="transmembrane region" description="Helical" evidence="13">
    <location>
        <begin position="91"/>
        <end position="114"/>
    </location>
</feature>
<dbReference type="InParanoid" id="F6U798"/>
<evidence type="ECO:0000256" key="1">
    <source>
        <dbReference type="ARBA" id="ARBA00003878"/>
    </source>
</evidence>
<organism evidence="15 16">
    <name type="scientific">Ornithorhynchus anatinus</name>
    <name type="common">Duckbill platypus</name>
    <dbReference type="NCBI Taxonomy" id="9258"/>
    <lineage>
        <taxon>Eukaryota</taxon>
        <taxon>Metazoa</taxon>
        <taxon>Chordata</taxon>
        <taxon>Craniata</taxon>
        <taxon>Vertebrata</taxon>
        <taxon>Euteleostomi</taxon>
        <taxon>Mammalia</taxon>
        <taxon>Monotremata</taxon>
        <taxon>Ornithorhynchidae</taxon>
        <taxon>Ornithorhynchus</taxon>
    </lineage>
</organism>
<name>F6U798_ORNAN</name>
<evidence type="ECO:0000256" key="5">
    <source>
        <dbReference type="ARBA" id="ARBA00022507"/>
    </source>
</evidence>
<dbReference type="Proteomes" id="UP000002279">
    <property type="component" value="Chromosome X5"/>
</dbReference>
<keyword evidence="11" id="KW-0325">Glycoprotein</keyword>
<evidence type="ECO:0000256" key="12">
    <source>
        <dbReference type="ARBA" id="ARBA00023224"/>
    </source>
</evidence>
<dbReference type="FunFam" id="1.20.1070.10:FF:000033">
    <property type="entry name" value="Vomeronasal type-1 receptor"/>
    <property type="match status" value="1"/>
</dbReference>
<evidence type="ECO:0000256" key="13">
    <source>
        <dbReference type="RuleBase" id="RU364061"/>
    </source>
</evidence>
<dbReference type="HOGENOM" id="CLU_058641_0_1_1"/>
<evidence type="ECO:0000256" key="6">
    <source>
        <dbReference type="ARBA" id="ARBA00022692"/>
    </source>
</evidence>
<protein>
    <recommendedName>
        <fullName evidence="13">Vomeronasal type-1 receptor</fullName>
    </recommendedName>
</protein>
<reference evidence="15" key="2">
    <citation type="submission" date="2025-08" db="UniProtKB">
        <authorList>
            <consortium name="Ensembl"/>
        </authorList>
    </citation>
    <scope>IDENTIFICATION</scope>
    <source>
        <strain evidence="15">Glennie</strain>
    </source>
</reference>
<evidence type="ECO:0000313" key="16">
    <source>
        <dbReference type="Proteomes" id="UP000002279"/>
    </source>
</evidence>
<dbReference type="GO" id="GO:0019236">
    <property type="term" value="P:response to pheromone"/>
    <property type="evidence" value="ECO:0007669"/>
    <property type="project" value="UniProtKB-KW"/>
</dbReference>
<evidence type="ECO:0000313" key="15">
    <source>
        <dbReference type="Ensembl" id="ENSOANP00000016708.2"/>
    </source>
</evidence>
<feature type="transmembrane region" description="Helical" evidence="13">
    <location>
        <begin position="238"/>
        <end position="262"/>
    </location>
</feature>
<evidence type="ECO:0000256" key="2">
    <source>
        <dbReference type="ARBA" id="ARBA00004651"/>
    </source>
</evidence>
<keyword evidence="7 13" id="KW-1133">Transmembrane helix</keyword>
<evidence type="ECO:0000256" key="9">
    <source>
        <dbReference type="ARBA" id="ARBA00023136"/>
    </source>
</evidence>
<dbReference type="InterPro" id="IPR004072">
    <property type="entry name" value="Vmron_rcpt_1"/>
</dbReference>
<keyword evidence="6 13" id="KW-0812">Transmembrane</keyword>
<accession>F6U798</accession>
<dbReference type="GO" id="GO:0016503">
    <property type="term" value="F:pheromone receptor activity"/>
    <property type="evidence" value="ECO:0007669"/>
    <property type="project" value="InterPro"/>
</dbReference>
<feature type="domain" description="G-protein coupled receptors family 1 profile" evidence="14">
    <location>
        <begin position="22"/>
        <end position="288"/>
    </location>
</feature>
<keyword evidence="9 13" id="KW-0472">Membrane</keyword>
<dbReference type="Pfam" id="PF03402">
    <property type="entry name" value="V1R"/>
    <property type="match status" value="1"/>
</dbReference>
<keyword evidence="16" id="KW-1185">Reference proteome</keyword>
<proteinExistence type="inferred from homology"/>
<comment type="subcellular location">
    <subcellularLocation>
        <location evidence="2 13">Cell membrane</location>
        <topology evidence="2 13">Multi-pass membrane protein</topology>
    </subcellularLocation>
</comment>
<keyword evidence="10 13" id="KW-0675">Receptor</keyword>
<sequence length="289" mass="32738">MFIEELVMVFVAFTQTGMGLLGNSALVMGYVRILIFQPHLKKPTDLILTHLTAVNIVTLLTHSATTLIFATRIENRLEDFGCNIIAYIRRVTQGLSICTTCLLSVFQAVTISPSTSRWARLKPKASGYIVPSLVFFWVLHLSMYMNILTTTIAFQNVTIPVNRLNMKYCSDMFSKKYLTNVAFVGVITFRDGFFVLLMSWASGYMVVVLYRHHKQVQHIHSASLSTQSSPESRATHTILLLVTCFFSIYCMSCIISLASTVVEDKNFRMTGAINILGALLKCHHYYYYY</sequence>
<keyword evidence="4 13" id="KW-1003">Cell membrane</keyword>
<reference evidence="15 16" key="1">
    <citation type="journal article" date="2008" name="Nature">
        <title>Genome analysis of the platypus reveals unique signatures of evolution.</title>
        <authorList>
            <person name="Warren W.C."/>
            <person name="Hillier L.W."/>
            <person name="Marshall Graves J.A."/>
            <person name="Birney E."/>
            <person name="Ponting C.P."/>
            <person name="Grutzner F."/>
            <person name="Belov K."/>
            <person name="Miller W."/>
            <person name="Clarke L."/>
            <person name="Chinwalla A.T."/>
            <person name="Yang S.P."/>
            <person name="Heger A."/>
            <person name="Locke D.P."/>
            <person name="Miethke P."/>
            <person name="Waters P.D."/>
            <person name="Veyrunes F."/>
            <person name="Fulton L."/>
            <person name="Fulton B."/>
            <person name="Graves T."/>
            <person name="Wallis J."/>
            <person name="Puente X.S."/>
            <person name="Lopez-Otin C."/>
            <person name="Ordonez G.R."/>
            <person name="Eichler E.E."/>
            <person name="Chen L."/>
            <person name="Cheng Z."/>
            <person name="Deakin J.E."/>
            <person name="Alsop A."/>
            <person name="Thompson K."/>
            <person name="Kirby P."/>
            <person name="Papenfuss A.T."/>
            <person name="Wakefield M.J."/>
            <person name="Olender T."/>
            <person name="Lancet D."/>
            <person name="Huttley G.A."/>
            <person name="Smit A.F."/>
            <person name="Pask A."/>
            <person name="Temple-Smith P."/>
            <person name="Batzer M.A."/>
            <person name="Walker J.A."/>
            <person name="Konkel M.K."/>
            <person name="Harris R.S."/>
            <person name="Whittington C.M."/>
            <person name="Wong E.S."/>
            <person name="Gemmell N.J."/>
            <person name="Buschiazzo E."/>
            <person name="Vargas Jentzsch I.M."/>
            <person name="Merkel A."/>
            <person name="Schmitz J."/>
            <person name="Zemann A."/>
            <person name="Churakov G."/>
            <person name="Kriegs J.O."/>
            <person name="Brosius J."/>
            <person name="Murchison E.P."/>
            <person name="Sachidanandam R."/>
            <person name="Smith C."/>
            <person name="Hannon G.J."/>
            <person name="Tsend-Ayush E."/>
            <person name="McMillan D."/>
            <person name="Attenborough R."/>
            <person name="Rens W."/>
            <person name="Ferguson-Smith M."/>
            <person name="Lefevre C.M."/>
            <person name="Sharp J.A."/>
            <person name="Nicholas K.R."/>
            <person name="Ray D.A."/>
            <person name="Kube M."/>
            <person name="Reinhardt R."/>
            <person name="Pringle T.H."/>
            <person name="Taylor J."/>
            <person name="Jones R.C."/>
            <person name="Nixon B."/>
            <person name="Dacheux J.L."/>
            <person name="Niwa H."/>
            <person name="Sekita Y."/>
            <person name="Huang X."/>
            <person name="Stark A."/>
            <person name="Kheradpour P."/>
            <person name="Kellis M."/>
            <person name="Flicek P."/>
            <person name="Chen Y."/>
            <person name="Webber C."/>
            <person name="Hardison R."/>
            <person name="Nelson J."/>
            <person name="Hallsworth-Pepin K."/>
            <person name="Delehaunty K."/>
            <person name="Markovic C."/>
            <person name="Minx P."/>
            <person name="Feng Y."/>
            <person name="Kremitzki C."/>
            <person name="Mitreva M."/>
            <person name="Glasscock J."/>
            <person name="Wylie T."/>
            <person name="Wohldmann P."/>
            <person name="Thiru P."/>
            <person name="Nhan M.N."/>
            <person name="Pohl C.S."/>
            <person name="Smith S.M."/>
            <person name="Hou S."/>
            <person name="Nefedov M."/>
            <person name="de Jong P.J."/>
            <person name="Renfree M.B."/>
            <person name="Mardis E.R."/>
            <person name="Wilson R.K."/>
        </authorList>
    </citation>
    <scope>NUCLEOTIDE SEQUENCE [LARGE SCALE GENOMIC DNA]</scope>
    <source>
        <strain evidence="15 16">Glennie</strain>
    </source>
</reference>
<feature type="transmembrane region" description="Helical" evidence="13">
    <location>
        <begin position="177"/>
        <end position="201"/>
    </location>
</feature>
<reference evidence="15" key="3">
    <citation type="submission" date="2025-09" db="UniProtKB">
        <authorList>
            <consortium name="Ensembl"/>
        </authorList>
    </citation>
    <scope>IDENTIFICATION</scope>
    <source>
        <strain evidence="15">Glennie</strain>
    </source>
</reference>
<evidence type="ECO:0000256" key="11">
    <source>
        <dbReference type="ARBA" id="ARBA00023180"/>
    </source>
</evidence>
<feature type="transmembrane region" description="Helical" evidence="13">
    <location>
        <begin position="7"/>
        <end position="35"/>
    </location>
</feature>
<feature type="transmembrane region" description="Helical" evidence="13">
    <location>
        <begin position="47"/>
        <end position="70"/>
    </location>
</feature>
<evidence type="ECO:0000256" key="8">
    <source>
        <dbReference type="ARBA" id="ARBA00023040"/>
    </source>
</evidence>
<dbReference type="Gene3D" id="1.20.1070.10">
    <property type="entry name" value="Rhodopsin 7-helix transmembrane proteins"/>
    <property type="match status" value="1"/>
</dbReference>
<feature type="transmembrane region" description="Helical" evidence="13">
    <location>
        <begin position="134"/>
        <end position="157"/>
    </location>
</feature>
<evidence type="ECO:0000259" key="14">
    <source>
        <dbReference type="PROSITE" id="PS50262"/>
    </source>
</evidence>
<comment type="similarity">
    <text evidence="3 13">Belongs to the G-protein coupled receptor 1 family.</text>
</comment>
<dbReference type="SUPFAM" id="SSF81321">
    <property type="entry name" value="Family A G protein-coupled receptor-like"/>
    <property type="match status" value="1"/>
</dbReference>
<keyword evidence="12 13" id="KW-0807">Transducer</keyword>